<feature type="non-terminal residue" evidence="1">
    <location>
        <position position="1"/>
    </location>
</feature>
<dbReference type="Proteomes" id="UP001190700">
    <property type="component" value="Unassembled WGS sequence"/>
</dbReference>
<keyword evidence="2" id="KW-1185">Reference proteome</keyword>
<proteinExistence type="predicted"/>
<gene>
    <name evidence="1" type="ORF">CYMTET_26276</name>
</gene>
<protein>
    <submittedName>
        <fullName evidence="1">Uncharacterized protein</fullName>
    </submittedName>
</protein>
<name>A0AAE0FSE5_9CHLO</name>
<dbReference type="EMBL" id="LGRX02014208">
    <property type="protein sequence ID" value="KAK3265014.1"/>
    <property type="molecule type" value="Genomic_DNA"/>
</dbReference>
<comment type="caution">
    <text evidence="1">The sequence shown here is derived from an EMBL/GenBank/DDBJ whole genome shotgun (WGS) entry which is preliminary data.</text>
</comment>
<organism evidence="1 2">
    <name type="scientific">Cymbomonas tetramitiformis</name>
    <dbReference type="NCBI Taxonomy" id="36881"/>
    <lineage>
        <taxon>Eukaryota</taxon>
        <taxon>Viridiplantae</taxon>
        <taxon>Chlorophyta</taxon>
        <taxon>Pyramimonadophyceae</taxon>
        <taxon>Pyramimonadales</taxon>
        <taxon>Pyramimonadaceae</taxon>
        <taxon>Cymbomonas</taxon>
    </lineage>
</organism>
<evidence type="ECO:0000313" key="2">
    <source>
        <dbReference type="Proteomes" id="UP001190700"/>
    </source>
</evidence>
<reference evidence="1 2" key="1">
    <citation type="journal article" date="2015" name="Genome Biol. Evol.">
        <title>Comparative Genomics of a Bacterivorous Green Alga Reveals Evolutionary Causalities and Consequences of Phago-Mixotrophic Mode of Nutrition.</title>
        <authorList>
            <person name="Burns J.A."/>
            <person name="Paasch A."/>
            <person name="Narechania A."/>
            <person name="Kim E."/>
        </authorList>
    </citation>
    <scope>NUCLEOTIDE SEQUENCE [LARGE SCALE GENOMIC DNA]</scope>
    <source>
        <strain evidence="1 2">PLY_AMNH</strain>
    </source>
</reference>
<sequence>GGTVSALSTTVLSCMRASGGSLDVAGAEEAVARALGLEGGGSGLLQEDVVAALRSGARPAGLWAAPLQQVHIFALLVAVYLTGSDAPLTSFPRQLDAGDLAFSELGSAIALLHRTPGATLDLTCNRTVAELLSRCAVQWQQVGGRTRRALAEEEVLDEEIEAVATSTARLNSYVGDVQEGAPEQIEDSLVAWSSYSQTEAAALVQRLRGAIITSDEYREATTSEARPILQPIPVFR</sequence>
<dbReference type="AlphaFoldDB" id="A0AAE0FSE5"/>
<evidence type="ECO:0000313" key="1">
    <source>
        <dbReference type="EMBL" id="KAK3265014.1"/>
    </source>
</evidence>
<accession>A0AAE0FSE5</accession>